<dbReference type="EMBL" id="OV725078">
    <property type="protein sequence ID" value="CAH1392609.1"/>
    <property type="molecule type" value="Genomic_DNA"/>
</dbReference>
<dbReference type="Pfam" id="PF16184">
    <property type="entry name" value="Cadherin_3"/>
    <property type="match status" value="1"/>
</dbReference>
<accession>A0A9P0GYM5</accession>
<proteinExistence type="predicted"/>
<gene>
    <name evidence="1" type="ORF">NEZAVI_LOCUS3402</name>
</gene>
<dbReference type="OrthoDB" id="430044at2759"/>
<reference evidence="1" key="1">
    <citation type="submission" date="2022-01" db="EMBL/GenBank/DDBJ databases">
        <authorList>
            <person name="King R."/>
        </authorList>
    </citation>
    <scope>NUCLEOTIDE SEQUENCE</scope>
</reference>
<dbReference type="AlphaFoldDB" id="A0A9P0GYM5"/>
<evidence type="ECO:0000313" key="2">
    <source>
        <dbReference type="Proteomes" id="UP001152798"/>
    </source>
</evidence>
<sequence>MVKQTGVPPSDITFLVISGPLHGYLDIEGSEEDKIGDYEDKGGIKAFDQSTVNGGKLYYVESVANQTEDVVVIDVTNGVNWLRSLLSLELKIILWSGNVKGADVSISWV</sequence>
<keyword evidence="2" id="KW-1185">Reference proteome</keyword>
<organism evidence="1 2">
    <name type="scientific">Nezara viridula</name>
    <name type="common">Southern green stink bug</name>
    <name type="synonym">Cimex viridulus</name>
    <dbReference type="NCBI Taxonomy" id="85310"/>
    <lineage>
        <taxon>Eukaryota</taxon>
        <taxon>Metazoa</taxon>
        <taxon>Ecdysozoa</taxon>
        <taxon>Arthropoda</taxon>
        <taxon>Hexapoda</taxon>
        <taxon>Insecta</taxon>
        <taxon>Pterygota</taxon>
        <taxon>Neoptera</taxon>
        <taxon>Paraneoptera</taxon>
        <taxon>Hemiptera</taxon>
        <taxon>Heteroptera</taxon>
        <taxon>Panheteroptera</taxon>
        <taxon>Pentatomomorpha</taxon>
        <taxon>Pentatomoidea</taxon>
        <taxon>Pentatomidae</taxon>
        <taxon>Pentatominae</taxon>
        <taxon>Nezara</taxon>
    </lineage>
</organism>
<protein>
    <submittedName>
        <fullName evidence="1">Uncharacterized protein</fullName>
    </submittedName>
</protein>
<dbReference type="Proteomes" id="UP001152798">
    <property type="component" value="Chromosome 2"/>
</dbReference>
<name>A0A9P0GYM5_NEZVI</name>
<evidence type="ECO:0000313" key="1">
    <source>
        <dbReference type="EMBL" id="CAH1392609.1"/>
    </source>
</evidence>